<sequence>MHCACPWIQGPQWDYNRRHCELCDILCLYMRKRGRGRRQCRSTKDDYEISGRDTSTSTNIVYNISSQILSPADMTLLKKGLTFCPVPHFDSFQVDQELHRFFRTLRLKAHFADRSHDQADDPPVTPTCFSLKSLGLRVGSTFQPPRTYHPVETFISIVQKDVTSILDSIEKGHMKIRNNLSQEEYRSLLEIKNNKDLIIKPTDKGGAIVVLDRSYYMEEIRMQLRDNTTYTPIPHNPTFEIAKQIQRVVTHYQGLGTIDSRLGDFLINRHPVTPVFYTLPK</sequence>
<name>A0ABN9M2G0_9NEOB</name>
<dbReference type="Proteomes" id="UP001176940">
    <property type="component" value="Unassembled WGS sequence"/>
</dbReference>
<feature type="non-terminal residue" evidence="1">
    <location>
        <position position="281"/>
    </location>
</feature>
<dbReference type="EMBL" id="CAUEEQ010037852">
    <property type="protein sequence ID" value="CAJ0954141.1"/>
    <property type="molecule type" value="Genomic_DNA"/>
</dbReference>
<reference evidence="1" key="1">
    <citation type="submission" date="2023-07" db="EMBL/GenBank/DDBJ databases">
        <authorList>
            <person name="Stuckert A."/>
        </authorList>
    </citation>
    <scope>NUCLEOTIDE SEQUENCE</scope>
</reference>
<accession>A0ABN9M2G0</accession>
<evidence type="ECO:0000313" key="2">
    <source>
        <dbReference type="Proteomes" id="UP001176940"/>
    </source>
</evidence>
<organism evidence="1 2">
    <name type="scientific">Ranitomeya imitator</name>
    <name type="common">mimic poison frog</name>
    <dbReference type="NCBI Taxonomy" id="111125"/>
    <lineage>
        <taxon>Eukaryota</taxon>
        <taxon>Metazoa</taxon>
        <taxon>Chordata</taxon>
        <taxon>Craniata</taxon>
        <taxon>Vertebrata</taxon>
        <taxon>Euteleostomi</taxon>
        <taxon>Amphibia</taxon>
        <taxon>Batrachia</taxon>
        <taxon>Anura</taxon>
        <taxon>Neobatrachia</taxon>
        <taxon>Hyloidea</taxon>
        <taxon>Dendrobatidae</taxon>
        <taxon>Dendrobatinae</taxon>
        <taxon>Ranitomeya</taxon>
    </lineage>
</organism>
<evidence type="ECO:0000313" key="1">
    <source>
        <dbReference type="EMBL" id="CAJ0954141.1"/>
    </source>
</evidence>
<gene>
    <name evidence="1" type="ORF">RIMI_LOCUS14582644</name>
</gene>
<protein>
    <submittedName>
        <fullName evidence="1">Uncharacterized protein</fullName>
    </submittedName>
</protein>
<proteinExistence type="predicted"/>
<comment type="caution">
    <text evidence="1">The sequence shown here is derived from an EMBL/GenBank/DDBJ whole genome shotgun (WGS) entry which is preliminary data.</text>
</comment>
<keyword evidence="2" id="KW-1185">Reference proteome</keyword>